<dbReference type="eggNOG" id="COG0517">
    <property type="taxonomic scope" value="Bacteria"/>
</dbReference>
<dbReference type="InterPro" id="IPR016842">
    <property type="entry name" value="UCP026546_HTH-CBS"/>
</dbReference>
<dbReference type="SMART" id="SM00116">
    <property type="entry name" value="CBS"/>
    <property type="match status" value="2"/>
</dbReference>
<dbReference type="SUPFAM" id="SSF46785">
    <property type="entry name" value="Winged helix' DNA-binding domain"/>
    <property type="match status" value="1"/>
</dbReference>
<dbReference type="InterPro" id="IPR051257">
    <property type="entry name" value="Diverse_CBS-Domain"/>
</dbReference>
<dbReference type="InterPro" id="IPR046342">
    <property type="entry name" value="CBS_dom_sf"/>
</dbReference>
<evidence type="ECO:0000256" key="1">
    <source>
        <dbReference type="ARBA" id="ARBA00023122"/>
    </source>
</evidence>
<name>G5KE70_9STRE</name>
<keyword evidence="5" id="KW-1185">Reference proteome</keyword>
<protein>
    <submittedName>
        <fullName evidence="4">Transcriptional repressor CcpN</fullName>
    </submittedName>
</protein>
<comment type="caution">
    <text evidence="4">The sequence shown here is derived from an EMBL/GenBank/DDBJ whole genome shotgun (WGS) entry which is preliminary data.</text>
</comment>
<dbReference type="Proteomes" id="UP000005388">
    <property type="component" value="Unassembled WGS sequence"/>
</dbReference>
<dbReference type="STRING" id="764291.STRUR_2008"/>
<gene>
    <name evidence="4" type="primary">ccpN</name>
    <name evidence="4" type="ORF">STRUR_2008</name>
</gene>
<organism evidence="4 5">
    <name type="scientific">Streptococcus urinalis 2285-97</name>
    <dbReference type="NCBI Taxonomy" id="764291"/>
    <lineage>
        <taxon>Bacteria</taxon>
        <taxon>Bacillati</taxon>
        <taxon>Bacillota</taxon>
        <taxon>Bacilli</taxon>
        <taxon>Lactobacillales</taxon>
        <taxon>Streptococcaceae</taxon>
        <taxon>Streptococcus</taxon>
    </lineage>
</organism>
<dbReference type="PANTHER" id="PTHR43080">
    <property type="entry name" value="CBS DOMAIN-CONTAINING PROTEIN CBSX3, MITOCHONDRIAL"/>
    <property type="match status" value="1"/>
</dbReference>
<dbReference type="Pfam" id="PF00571">
    <property type="entry name" value="CBS"/>
    <property type="match status" value="2"/>
</dbReference>
<sequence>MKAVIFIQLTKRQEAISQIVQENQPITGEKIAELLHVTRATLRSDLVVLTMIGLLDAKPKVGYFYVGIKDEKKEYTYFKDLKVSDIMGVPLIVHQTESVYDVIVKIFMEDAGCAFIQDKKDSFCGVVSRKDLLKASIGGGDLSKIPIGMIMTRVPNVTTVLEEESIFDAIETLVNRQVDSLPVVRLSEDGKTQIVGKLSKTIITKLFLEIKD</sequence>
<accession>G5KE70</accession>
<dbReference type="RefSeq" id="WP_006739269.1">
    <property type="nucleotide sequence ID" value="NZ_AEUZ02000001.1"/>
</dbReference>
<evidence type="ECO:0000259" key="3">
    <source>
        <dbReference type="PROSITE" id="PS51371"/>
    </source>
</evidence>
<dbReference type="AlphaFoldDB" id="G5KE70"/>
<dbReference type="InterPro" id="IPR036390">
    <property type="entry name" value="WH_DNA-bd_sf"/>
</dbReference>
<dbReference type="InterPro" id="IPR036388">
    <property type="entry name" value="WH-like_DNA-bd_sf"/>
</dbReference>
<feature type="domain" description="CBS" evidence="3">
    <location>
        <begin position="151"/>
        <end position="212"/>
    </location>
</feature>
<dbReference type="PROSITE" id="PS51371">
    <property type="entry name" value="CBS"/>
    <property type="match status" value="1"/>
</dbReference>
<dbReference type="Gene3D" id="3.10.580.10">
    <property type="entry name" value="CBS-domain"/>
    <property type="match status" value="1"/>
</dbReference>
<reference evidence="4 5" key="1">
    <citation type="journal article" date="2014" name="Int. J. Syst. Evol. Microbiol.">
        <title>Phylogenomics and the dynamic genome evolution of the genus Streptococcus.</title>
        <authorList>
            <consortium name="The Broad Institute Genome Sequencing Platform"/>
            <person name="Richards V.P."/>
            <person name="Palmer S.R."/>
            <person name="Pavinski Bitar P.D."/>
            <person name="Qin X."/>
            <person name="Weinstock G.M."/>
            <person name="Highlander S.K."/>
            <person name="Town C.D."/>
            <person name="Burne R.A."/>
            <person name="Stanhope M.J."/>
        </authorList>
    </citation>
    <scope>NUCLEOTIDE SEQUENCE [LARGE SCALE GENOMIC DNA]</scope>
    <source>
        <strain evidence="4 5">2285-97</strain>
    </source>
</reference>
<proteinExistence type="predicted"/>
<dbReference type="InterPro" id="IPR000644">
    <property type="entry name" value="CBS_dom"/>
</dbReference>
<dbReference type="Gene3D" id="1.10.10.10">
    <property type="entry name" value="Winged helix-like DNA-binding domain superfamily/Winged helix DNA-binding domain"/>
    <property type="match status" value="1"/>
</dbReference>
<evidence type="ECO:0000313" key="5">
    <source>
        <dbReference type="Proteomes" id="UP000005388"/>
    </source>
</evidence>
<dbReference type="SUPFAM" id="SSF54631">
    <property type="entry name" value="CBS-domain pair"/>
    <property type="match status" value="1"/>
</dbReference>
<dbReference type="Pfam" id="PF08279">
    <property type="entry name" value="HTH_11"/>
    <property type="match status" value="1"/>
</dbReference>
<dbReference type="EMBL" id="AEUZ02000001">
    <property type="protein sequence ID" value="EHJ56513.1"/>
    <property type="molecule type" value="Genomic_DNA"/>
</dbReference>
<dbReference type="CDD" id="cd04617">
    <property type="entry name" value="CBS_pair_CcpN"/>
    <property type="match status" value="1"/>
</dbReference>
<evidence type="ECO:0000256" key="2">
    <source>
        <dbReference type="PROSITE-ProRule" id="PRU00703"/>
    </source>
</evidence>
<evidence type="ECO:0000313" key="4">
    <source>
        <dbReference type="EMBL" id="EHJ56513.1"/>
    </source>
</evidence>
<keyword evidence="1 2" id="KW-0129">CBS domain</keyword>
<dbReference type="PANTHER" id="PTHR43080:SF2">
    <property type="entry name" value="CBS DOMAIN-CONTAINING PROTEIN"/>
    <property type="match status" value="1"/>
</dbReference>
<dbReference type="PIRSF" id="PIRSF026546">
    <property type="entry name" value="UCP026546_CBS_YqzB"/>
    <property type="match status" value="1"/>
</dbReference>
<dbReference type="InterPro" id="IPR013196">
    <property type="entry name" value="HTH_11"/>
</dbReference>